<gene>
    <name evidence="3" type="ORF">EV702DRAFT_1202258</name>
</gene>
<dbReference type="OrthoDB" id="2683627at2759"/>
<feature type="compositionally biased region" description="Low complexity" evidence="1">
    <location>
        <begin position="721"/>
        <end position="735"/>
    </location>
</feature>
<dbReference type="Gene3D" id="1.10.510.10">
    <property type="entry name" value="Transferase(Phosphotransferase) domain 1"/>
    <property type="match status" value="1"/>
</dbReference>
<evidence type="ECO:0000256" key="1">
    <source>
        <dbReference type="SAM" id="MobiDB-lite"/>
    </source>
</evidence>
<feature type="domain" description="Protein kinase" evidence="2">
    <location>
        <begin position="398"/>
        <end position="704"/>
    </location>
</feature>
<protein>
    <recommendedName>
        <fullName evidence="2">Protein kinase domain-containing protein</fullName>
    </recommendedName>
</protein>
<dbReference type="InterPro" id="IPR008266">
    <property type="entry name" value="Tyr_kinase_AS"/>
</dbReference>
<reference evidence="3" key="1">
    <citation type="journal article" date="2020" name="New Phytol.">
        <title>Comparative genomics reveals dynamic genome evolution in host specialist ectomycorrhizal fungi.</title>
        <authorList>
            <person name="Lofgren L.A."/>
            <person name="Nguyen N.H."/>
            <person name="Vilgalys R."/>
            <person name="Ruytinx J."/>
            <person name="Liao H.L."/>
            <person name="Branco S."/>
            <person name="Kuo A."/>
            <person name="LaButti K."/>
            <person name="Lipzen A."/>
            <person name="Andreopoulos W."/>
            <person name="Pangilinan J."/>
            <person name="Riley R."/>
            <person name="Hundley H."/>
            <person name="Na H."/>
            <person name="Barry K."/>
            <person name="Grigoriev I.V."/>
            <person name="Stajich J.E."/>
            <person name="Kennedy P.G."/>
        </authorList>
    </citation>
    <scope>NUCLEOTIDE SEQUENCE</scope>
    <source>
        <strain evidence="3">DOB743</strain>
    </source>
</reference>
<dbReference type="SMART" id="SM00220">
    <property type="entry name" value="S_TKc"/>
    <property type="match status" value="1"/>
</dbReference>
<dbReference type="PROSITE" id="PS00109">
    <property type="entry name" value="PROTEIN_KINASE_TYR"/>
    <property type="match status" value="1"/>
</dbReference>
<evidence type="ECO:0000313" key="4">
    <source>
        <dbReference type="Proteomes" id="UP000714275"/>
    </source>
</evidence>
<proteinExistence type="predicted"/>
<dbReference type="Pfam" id="PF17667">
    <property type="entry name" value="Pkinase_fungal"/>
    <property type="match status" value="1"/>
</dbReference>
<accession>A0A9P6ZMW9</accession>
<feature type="compositionally biased region" description="Basic and acidic residues" evidence="1">
    <location>
        <begin position="763"/>
        <end position="775"/>
    </location>
</feature>
<keyword evidence="4" id="KW-1185">Reference proteome</keyword>
<evidence type="ECO:0000313" key="3">
    <source>
        <dbReference type="EMBL" id="KAG1770787.1"/>
    </source>
</evidence>
<dbReference type="InterPro" id="IPR040976">
    <property type="entry name" value="Pkinase_fungal"/>
</dbReference>
<dbReference type="EMBL" id="JABBWD010000063">
    <property type="protein sequence ID" value="KAG1770787.1"/>
    <property type="molecule type" value="Genomic_DNA"/>
</dbReference>
<dbReference type="GO" id="GO:0005524">
    <property type="term" value="F:ATP binding"/>
    <property type="evidence" value="ECO:0007669"/>
    <property type="project" value="InterPro"/>
</dbReference>
<dbReference type="PANTHER" id="PTHR38248:SF2">
    <property type="entry name" value="FUNK1 11"/>
    <property type="match status" value="1"/>
</dbReference>
<dbReference type="PANTHER" id="PTHR38248">
    <property type="entry name" value="FUNK1 6"/>
    <property type="match status" value="1"/>
</dbReference>
<feature type="compositionally biased region" description="Basic residues" evidence="1">
    <location>
        <begin position="854"/>
        <end position="864"/>
    </location>
</feature>
<name>A0A9P6ZMW9_9AGAM</name>
<dbReference type="PROSITE" id="PS50011">
    <property type="entry name" value="PROTEIN_KINASE_DOM"/>
    <property type="match status" value="1"/>
</dbReference>
<dbReference type="SUPFAM" id="SSF56112">
    <property type="entry name" value="Protein kinase-like (PK-like)"/>
    <property type="match status" value="1"/>
</dbReference>
<dbReference type="GO" id="GO:0004672">
    <property type="term" value="F:protein kinase activity"/>
    <property type="evidence" value="ECO:0007669"/>
    <property type="project" value="InterPro"/>
</dbReference>
<feature type="compositionally biased region" description="Pro residues" evidence="1">
    <location>
        <begin position="806"/>
        <end position="816"/>
    </location>
</feature>
<dbReference type="AlphaFoldDB" id="A0A9P6ZMW9"/>
<comment type="caution">
    <text evidence="3">The sequence shown here is derived from an EMBL/GenBank/DDBJ whole genome shotgun (WGS) entry which is preliminary data.</text>
</comment>
<feature type="compositionally biased region" description="Polar residues" evidence="1">
    <location>
        <begin position="783"/>
        <end position="803"/>
    </location>
</feature>
<organism evidence="3 4">
    <name type="scientific">Suillus placidus</name>
    <dbReference type="NCBI Taxonomy" id="48579"/>
    <lineage>
        <taxon>Eukaryota</taxon>
        <taxon>Fungi</taxon>
        <taxon>Dikarya</taxon>
        <taxon>Basidiomycota</taxon>
        <taxon>Agaricomycotina</taxon>
        <taxon>Agaricomycetes</taxon>
        <taxon>Agaricomycetidae</taxon>
        <taxon>Boletales</taxon>
        <taxon>Suillineae</taxon>
        <taxon>Suillaceae</taxon>
        <taxon>Suillus</taxon>
    </lineage>
</organism>
<sequence>MSTFSFTNHYLLATVTTSIPIGDFSPRSKSDMDQLMKNELLPVGNGALAGGRRVLWEEGKKGRTSSILDVLFPASDLTIHQILELRYVKNKGESRLVGATILQNLQTGLQWRLTGAFSGPVKRLRREGRGSQNDLPDTDLEEIDEDSVMDTDGSWSQQSFDIGQKRPNASIKTPEEKGWERLLRSIFYAMRNFIRMASDKSSSQSNSPNPLPYDVLPAPRYWSSEFSTTPIPDPTDSRKPDLVLLDYRLKNSQSGNKTWADVLTGIEITKSELLEGRDIPVFLGVATKGYLMMREQPWRRFVVLFSIANLKLRAHYMDRSGMIISEPISIGPSAVRFVDVLNAMTLSDTPSLGYDPTIHVCVDLCSNVPHDSLPGNIPVMPEGAKGWVVDNDNNVYWIMAVLWKSRGLFSRGTVCYRVRDQNGAEFALKDCWVDAENLEHEVTLLQAVKGIPNVVTLVKYWDVQYAGQDDCTSRIREHVREHLPDAPIYSNKVHRRMLLTPCGLPLTNFKSVTELVNVFRDLVIAHEEMVTQRHVLHGDLSPNNIIIHDGKGYFIDFDHAKFLRDNTAIDSRGTGTIPYISCRILKLMGDIPHPLVIDHKPSDDLESLFYIFLEFTTIYGGPGGEPSNKGVPPLNVNRWRRAYVAMDRDGLAISGVLKKDFLIDQCPPYELAPYFQACRPILEDWRKAIGDAINDGRDVSHGDICTVIHQGLEKMQSLPDTLTSPSFASSSAPSVTAPPPTSTRITTRLRRPDSLPRSTSEAMTHDSRLQPRSGREIQMLPPGSSSTPYATRNTIPPSASGSMAPTLPPPPSPPTPTSRAMIQEPRHRRSRRKNQSITPIPPSGSGSMTELPSRPRRSTRKKQA</sequence>
<evidence type="ECO:0000259" key="2">
    <source>
        <dbReference type="PROSITE" id="PS50011"/>
    </source>
</evidence>
<dbReference type="InterPro" id="IPR011009">
    <property type="entry name" value="Kinase-like_dom_sf"/>
</dbReference>
<dbReference type="InterPro" id="IPR000719">
    <property type="entry name" value="Prot_kinase_dom"/>
</dbReference>
<dbReference type="Proteomes" id="UP000714275">
    <property type="component" value="Unassembled WGS sequence"/>
</dbReference>
<feature type="region of interest" description="Disordered" evidence="1">
    <location>
        <begin position="718"/>
        <end position="864"/>
    </location>
</feature>